<accession>A0A0H3NTN4</accession>
<organism evidence="2 3">
    <name type="scientific">Yersinia enterocolitica subsp. palearctica serotype O:3 (strain DSM 13030 / CIP 106945 / Y11)</name>
    <dbReference type="NCBI Taxonomy" id="930944"/>
    <lineage>
        <taxon>Bacteria</taxon>
        <taxon>Pseudomonadati</taxon>
        <taxon>Pseudomonadota</taxon>
        <taxon>Gammaproteobacteria</taxon>
        <taxon>Enterobacterales</taxon>
        <taxon>Yersiniaceae</taxon>
        <taxon>Yersinia</taxon>
    </lineage>
</organism>
<dbReference type="Proteomes" id="UP000008084">
    <property type="component" value="Chromosome"/>
</dbReference>
<dbReference type="Pfam" id="PF18624">
    <property type="entry name" value="CdiI_4"/>
    <property type="match status" value="1"/>
</dbReference>
<reference evidence="2 3" key="1">
    <citation type="journal article" date="2011" name="J. Bacteriol.">
        <title>Complete genome sequence of Yersinia enterocolitica subsp. palearctica serogroup O:3.</title>
        <authorList>
            <person name="Batzilla J."/>
            <person name="Hoper D."/>
            <person name="Antonenka U."/>
            <person name="Heesemann J."/>
            <person name="Rakin A."/>
        </authorList>
    </citation>
    <scope>NUCLEOTIDE SEQUENCE [LARGE SCALE GENOMIC DNA]</scope>
    <source>
        <strain evidence="3">DSM 13030 / CIP 106945 / Y11</strain>
    </source>
</reference>
<dbReference type="CDD" id="cd20688">
    <property type="entry name" value="CdiI_Ecoli_Nm-like"/>
    <property type="match status" value="1"/>
</dbReference>
<name>A0A0H3NTN4_YERE1</name>
<protein>
    <recommendedName>
        <fullName evidence="1">CDI immunity protein domain-containing protein</fullName>
    </recommendedName>
</protein>
<dbReference type="PATRIC" id="fig|930944.6.peg.3919"/>
<evidence type="ECO:0000313" key="3">
    <source>
        <dbReference type="Proteomes" id="UP000008084"/>
    </source>
</evidence>
<feature type="domain" description="CDI immunity protein" evidence="1">
    <location>
        <begin position="8"/>
        <end position="42"/>
    </location>
</feature>
<sequence>MFGVWEGEVIVPESVGFEYVKLACEKYLQLHPEDTNKVKTLLA</sequence>
<evidence type="ECO:0000313" key="2">
    <source>
        <dbReference type="EMBL" id="CBY28590.1"/>
    </source>
</evidence>
<dbReference type="InterPro" id="IPR041256">
    <property type="entry name" value="CdiI_4"/>
</dbReference>
<dbReference type="EMBL" id="FR729477">
    <property type="protein sequence ID" value="CBY28590.1"/>
    <property type="molecule type" value="Genomic_DNA"/>
</dbReference>
<proteinExistence type="predicted"/>
<dbReference type="AlphaFoldDB" id="A0A0H3NTN4"/>
<dbReference type="HOGENOM" id="CLU_3241702_0_0_6"/>
<gene>
    <name evidence="2" type="ordered locus">Y11_39401</name>
</gene>
<dbReference type="KEGG" id="yey:Y11_39401"/>
<evidence type="ECO:0000259" key="1">
    <source>
        <dbReference type="Pfam" id="PF18624"/>
    </source>
</evidence>